<evidence type="ECO:0000313" key="1">
    <source>
        <dbReference type="EMBL" id="RDY07064.1"/>
    </source>
</evidence>
<organism evidence="1 2">
    <name type="scientific">Mucuna pruriens</name>
    <name type="common">Velvet bean</name>
    <name type="synonym">Dolichos pruriens</name>
    <dbReference type="NCBI Taxonomy" id="157652"/>
    <lineage>
        <taxon>Eukaryota</taxon>
        <taxon>Viridiplantae</taxon>
        <taxon>Streptophyta</taxon>
        <taxon>Embryophyta</taxon>
        <taxon>Tracheophyta</taxon>
        <taxon>Spermatophyta</taxon>
        <taxon>Magnoliopsida</taxon>
        <taxon>eudicotyledons</taxon>
        <taxon>Gunneridae</taxon>
        <taxon>Pentapetalae</taxon>
        <taxon>rosids</taxon>
        <taxon>fabids</taxon>
        <taxon>Fabales</taxon>
        <taxon>Fabaceae</taxon>
        <taxon>Papilionoideae</taxon>
        <taxon>50 kb inversion clade</taxon>
        <taxon>NPAAA clade</taxon>
        <taxon>indigoferoid/millettioid clade</taxon>
        <taxon>Phaseoleae</taxon>
        <taxon>Mucuna</taxon>
    </lineage>
</organism>
<dbReference type="Proteomes" id="UP000257109">
    <property type="component" value="Unassembled WGS sequence"/>
</dbReference>
<sequence length="118" mass="14075">ILNVVVNNGGEKSKPKNLLEKERKRKVQLDLKVKNIITIKLGINEFFRVFYMFFSKRNVRYYKSLMKFNVIVIAKSNNLSTMLLAIFFGKIHKHELQLSRLRENEENNKKKNKYCTCF</sequence>
<gene>
    <name evidence="1" type="ORF">CR513_08876</name>
</gene>
<keyword evidence="2" id="KW-1185">Reference proteome</keyword>
<name>A0A371HWK0_MUCPR</name>
<dbReference type="AlphaFoldDB" id="A0A371HWK0"/>
<protein>
    <submittedName>
        <fullName evidence="1">Uncharacterized protein</fullName>
    </submittedName>
</protein>
<accession>A0A371HWK0</accession>
<evidence type="ECO:0000313" key="2">
    <source>
        <dbReference type="Proteomes" id="UP000257109"/>
    </source>
</evidence>
<dbReference type="EMBL" id="QJKJ01001554">
    <property type="protein sequence ID" value="RDY07064.1"/>
    <property type="molecule type" value="Genomic_DNA"/>
</dbReference>
<reference evidence="1" key="1">
    <citation type="submission" date="2018-05" db="EMBL/GenBank/DDBJ databases">
        <title>Draft genome of Mucuna pruriens seed.</title>
        <authorList>
            <person name="Nnadi N.E."/>
            <person name="Vos R."/>
            <person name="Hasami M.H."/>
            <person name="Devisetty U.K."/>
            <person name="Aguiy J.C."/>
        </authorList>
    </citation>
    <scope>NUCLEOTIDE SEQUENCE [LARGE SCALE GENOMIC DNA]</scope>
    <source>
        <strain evidence="1">JCA_2017</strain>
    </source>
</reference>
<proteinExistence type="predicted"/>
<comment type="caution">
    <text evidence="1">The sequence shown here is derived from an EMBL/GenBank/DDBJ whole genome shotgun (WGS) entry which is preliminary data.</text>
</comment>
<feature type="non-terminal residue" evidence="1">
    <location>
        <position position="118"/>
    </location>
</feature>
<feature type="non-terminal residue" evidence="1">
    <location>
        <position position="1"/>
    </location>
</feature>